<keyword evidence="2" id="KW-0812">Transmembrane</keyword>
<dbReference type="SMART" id="SM00332">
    <property type="entry name" value="PP2Cc"/>
    <property type="match status" value="1"/>
</dbReference>
<name>A0A3P1XIR4_TANFO</name>
<dbReference type="EMBL" id="RQYS01000064">
    <property type="protein sequence ID" value="RRD58355.1"/>
    <property type="molecule type" value="Genomic_DNA"/>
</dbReference>
<feature type="compositionally biased region" description="Basic and acidic residues" evidence="1">
    <location>
        <begin position="418"/>
        <end position="457"/>
    </location>
</feature>
<evidence type="ECO:0000313" key="4">
    <source>
        <dbReference type="EMBL" id="RRD58355.1"/>
    </source>
</evidence>
<dbReference type="InterPro" id="IPR036457">
    <property type="entry name" value="PPM-type-like_dom_sf"/>
</dbReference>
<sequence length="476" mass="53450">MSQKFNITSIHQKGQRDHNEDSIFPNEEIETTNTNLFLVCDGVGGHAKGEIASDLVCTQIDAYFSASQTSISNENVIDAAIKFVETKFDSYIVNHPEAAGMGSTLTLLHLHQQGATIAHIGDSRVYQFRGGKIHFRTKDHSLVQNLFDIGELKSEEEMMRHPRRNEITRAIQGASIRKTKADVSILSDIKAGDIFLLCTDGILESFNDRSLEAVFGEHESIDTIAAAISVQCTKTSNDNFSAYFVEVNKEYVDTLSDTLTTKNTIDDNKNSEEQTAQTSETDTFENDTIAPQKKQTDEVLHIGVPIEKEAEQSHVDTQDAKEFNQPIVDEAMRNALDKNIGIEQIKKEVINEELPLKKEVIHKNDNINISGKERSTSALKNNRYFWLVIGLLFTITIATVAFFFSKKDTKESEFEKIRKEAKNKESGQTTDRDELKEEVPPRNDQKKTDPSSSKEKVNNALGKQRTEETGTVTKPR</sequence>
<feature type="region of interest" description="Disordered" evidence="1">
    <location>
        <begin position="418"/>
        <end position="476"/>
    </location>
</feature>
<comment type="caution">
    <text evidence="4">The sequence shown here is derived from an EMBL/GenBank/DDBJ whole genome shotgun (WGS) entry which is preliminary data.</text>
</comment>
<dbReference type="CDD" id="cd00143">
    <property type="entry name" value="PP2Cc"/>
    <property type="match status" value="1"/>
</dbReference>
<evidence type="ECO:0000256" key="1">
    <source>
        <dbReference type="SAM" id="MobiDB-lite"/>
    </source>
</evidence>
<reference evidence="4 5" key="1">
    <citation type="submission" date="2018-11" db="EMBL/GenBank/DDBJ databases">
        <title>Genomes From Bacteria Associated with the Canine Oral Cavity: a Test Case for Automated Genome-Based Taxonomic Assignment.</title>
        <authorList>
            <person name="Coil D.A."/>
            <person name="Jospin G."/>
            <person name="Darling A.E."/>
            <person name="Wallis C."/>
            <person name="Davis I.J."/>
            <person name="Harris S."/>
            <person name="Eisen J.A."/>
            <person name="Holcombe L.J."/>
            <person name="O'Flynn C."/>
        </authorList>
    </citation>
    <scope>NUCLEOTIDE SEQUENCE [LARGE SCALE GENOMIC DNA]</scope>
    <source>
        <strain evidence="4 5">OH2617_COT-023</strain>
    </source>
</reference>
<dbReference type="OrthoDB" id="9801841at2"/>
<evidence type="ECO:0000313" key="5">
    <source>
        <dbReference type="Proteomes" id="UP000278609"/>
    </source>
</evidence>
<keyword evidence="2" id="KW-0472">Membrane</keyword>
<dbReference type="AlphaFoldDB" id="A0A3P1XIR4"/>
<keyword evidence="2" id="KW-1133">Transmembrane helix</keyword>
<dbReference type="SUPFAM" id="SSF81606">
    <property type="entry name" value="PP2C-like"/>
    <property type="match status" value="1"/>
</dbReference>
<protein>
    <submittedName>
        <fullName evidence="4">Serine/threonine-protein phosphatase</fullName>
    </submittedName>
</protein>
<dbReference type="Proteomes" id="UP000278609">
    <property type="component" value="Unassembled WGS sequence"/>
</dbReference>
<dbReference type="RefSeq" id="WP_124752482.1">
    <property type="nucleotide sequence ID" value="NZ_RQYS01000064.1"/>
</dbReference>
<dbReference type="SMART" id="SM00331">
    <property type="entry name" value="PP2C_SIG"/>
    <property type="match status" value="1"/>
</dbReference>
<dbReference type="PROSITE" id="PS51746">
    <property type="entry name" value="PPM_2"/>
    <property type="match status" value="1"/>
</dbReference>
<dbReference type="Pfam" id="PF13672">
    <property type="entry name" value="PP2C_2"/>
    <property type="match status" value="1"/>
</dbReference>
<evidence type="ECO:0000256" key="2">
    <source>
        <dbReference type="SAM" id="Phobius"/>
    </source>
</evidence>
<dbReference type="Gene3D" id="3.60.40.10">
    <property type="entry name" value="PPM-type phosphatase domain"/>
    <property type="match status" value="1"/>
</dbReference>
<feature type="transmembrane region" description="Helical" evidence="2">
    <location>
        <begin position="384"/>
        <end position="404"/>
    </location>
</feature>
<feature type="compositionally biased region" description="Polar residues" evidence="1">
    <location>
        <begin position="1"/>
        <end position="12"/>
    </location>
</feature>
<feature type="region of interest" description="Disordered" evidence="1">
    <location>
        <begin position="261"/>
        <end position="291"/>
    </location>
</feature>
<feature type="region of interest" description="Disordered" evidence="1">
    <location>
        <begin position="1"/>
        <end position="22"/>
    </location>
</feature>
<proteinExistence type="predicted"/>
<dbReference type="InterPro" id="IPR001932">
    <property type="entry name" value="PPM-type_phosphatase-like_dom"/>
</dbReference>
<organism evidence="4 5">
    <name type="scientific">Tannerella forsythia</name>
    <name type="common">Bacteroides forsythus</name>
    <dbReference type="NCBI Taxonomy" id="28112"/>
    <lineage>
        <taxon>Bacteria</taxon>
        <taxon>Pseudomonadati</taxon>
        <taxon>Bacteroidota</taxon>
        <taxon>Bacteroidia</taxon>
        <taxon>Bacteroidales</taxon>
        <taxon>Tannerellaceae</taxon>
        <taxon>Tannerella</taxon>
    </lineage>
</organism>
<feature type="domain" description="PPM-type phosphatase" evidence="3">
    <location>
        <begin position="4"/>
        <end position="247"/>
    </location>
</feature>
<evidence type="ECO:0000259" key="3">
    <source>
        <dbReference type="PROSITE" id="PS51746"/>
    </source>
</evidence>
<accession>A0A3P1XIR4</accession>
<gene>
    <name evidence="4" type="ORF">EII40_12085</name>
</gene>